<dbReference type="EMBL" id="CAJNIZ010010777">
    <property type="protein sequence ID" value="CAE7305890.1"/>
    <property type="molecule type" value="Genomic_DNA"/>
</dbReference>
<feature type="non-terminal residue" evidence="2">
    <location>
        <position position="1"/>
    </location>
</feature>
<dbReference type="Proteomes" id="UP000649617">
    <property type="component" value="Unassembled WGS sequence"/>
</dbReference>
<proteinExistence type="predicted"/>
<accession>A0A812NC25</accession>
<keyword evidence="3" id="KW-1185">Reference proteome</keyword>
<evidence type="ECO:0000313" key="2">
    <source>
        <dbReference type="EMBL" id="CAE7305890.1"/>
    </source>
</evidence>
<protein>
    <submittedName>
        <fullName evidence="2">Uncharacterized protein</fullName>
    </submittedName>
</protein>
<reference evidence="2" key="1">
    <citation type="submission" date="2021-02" db="EMBL/GenBank/DDBJ databases">
        <authorList>
            <person name="Dougan E. K."/>
            <person name="Rhodes N."/>
            <person name="Thang M."/>
            <person name="Chan C."/>
        </authorList>
    </citation>
    <scope>NUCLEOTIDE SEQUENCE</scope>
</reference>
<dbReference type="OrthoDB" id="409498at2759"/>
<name>A0A812NC25_SYMPI</name>
<dbReference type="AlphaFoldDB" id="A0A812NC25"/>
<feature type="region of interest" description="Disordered" evidence="1">
    <location>
        <begin position="771"/>
        <end position="795"/>
    </location>
</feature>
<evidence type="ECO:0000313" key="3">
    <source>
        <dbReference type="Proteomes" id="UP000649617"/>
    </source>
</evidence>
<evidence type="ECO:0000256" key="1">
    <source>
        <dbReference type="SAM" id="MobiDB-lite"/>
    </source>
</evidence>
<sequence length="795" mass="89944">DLPLVDAPHTKGKKFKEFFHLIEGVSPEDCDRIREAMNTDPPNLGRPRDALGDACVLQMAISPDAQGTYTVLNFFHSTAFIPMGLAKAFCNQKVMVINYQIANNSDHVKCAFLHMLQHTPGEQWLSQSVMDKISAKAVKDDGDGKNWEPSEDELRRGIEFINDQAPLSNTNNEQFCGHYSIFGRSKQIDGFRERPGEIHAPVLLDDPLLHSMNMEDLKSFLDAAENTLVDARYRAAKFVRNQVRILLNNEWGAEKEPKMLMGDTISWDAFKDMFSPAVNNASIPHLMAILKRASVVIVGELAVYVRLASEHPEQIIHRFANNAIQKDFLKPTNKHFYGLYQESQHVKPPTYQEYLDAEANLVSELLASPTEKEYLRRGHTHDQWAMEYGEATISTPRAATSSSIMAVSPQITSPPTKHPRTDTNNDDADEEAVKAVLYGMNGAQHVLVQSMRCTSFDCRKTYGPNFVWEHSDKYNTANPQNIEEIGALFVATKVGFTVDYLRYHSYLEFRAFVSSTAVQQTYQHTYSTPHGLHLAELHPLNLHLGIAVGKEISPSAFQAYHRYLHEKILPPKRKTTVKELVADGHQKVHIKCANSRPHAGKPPAHGRMKPFGHGWFMLVHPRDLRILAVKSMAVPENNDILRDTLSEILPLYKNLDGLIMDRACAFLPTTKVTKSLKQIKFWSVDGFHARGHTKGCPCNPLYRKRLAKRFKGVNSSAAEQVFSWFRNYARLLNECSPMRHSFKVLYFVKLHNLAVERKQSNYLNRHVRNGSKAKRPYSCSKTSGPKKRPASAMSA</sequence>
<gene>
    <name evidence="2" type="ORF">SPIL2461_LOCUS6914</name>
</gene>
<organism evidence="2 3">
    <name type="scientific">Symbiodinium pilosum</name>
    <name type="common">Dinoflagellate</name>
    <dbReference type="NCBI Taxonomy" id="2952"/>
    <lineage>
        <taxon>Eukaryota</taxon>
        <taxon>Sar</taxon>
        <taxon>Alveolata</taxon>
        <taxon>Dinophyceae</taxon>
        <taxon>Suessiales</taxon>
        <taxon>Symbiodiniaceae</taxon>
        <taxon>Symbiodinium</taxon>
    </lineage>
</organism>
<comment type="caution">
    <text evidence="2">The sequence shown here is derived from an EMBL/GenBank/DDBJ whole genome shotgun (WGS) entry which is preliminary data.</text>
</comment>